<reference evidence="22" key="1">
    <citation type="journal article" date="2020" name="bioRxiv">
        <title>Hybrid origin of Populus tomentosa Carr. identified through genome sequencing and phylogenomic analysis.</title>
        <authorList>
            <person name="An X."/>
            <person name="Gao K."/>
            <person name="Chen Z."/>
            <person name="Li J."/>
            <person name="Yang X."/>
            <person name="Yang X."/>
            <person name="Zhou J."/>
            <person name="Guo T."/>
            <person name="Zhao T."/>
            <person name="Huang S."/>
            <person name="Miao D."/>
            <person name="Khan W.U."/>
            <person name="Rao P."/>
            <person name="Ye M."/>
            <person name="Lei B."/>
            <person name="Liao W."/>
            <person name="Wang J."/>
            <person name="Ji L."/>
            <person name="Li Y."/>
            <person name="Guo B."/>
            <person name="Mustafa N.S."/>
            <person name="Li S."/>
            <person name="Yun Q."/>
            <person name="Keller S.R."/>
            <person name="Mao J."/>
            <person name="Zhang R."/>
            <person name="Strauss S.H."/>
        </authorList>
    </citation>
    <scope>NUCLEOTIDE SEQUENCE</scope>
    <source>
        <strain evidence="22">GM15</strain>
        <tissue evidence="22">Leaf</tissue>
    </source>
</reference>
<feature type="signal peptide" evidence="20">
    <location>
        <begin position="1"/>
        <end position="24"/>
    </location>
</feature>
<keyword evidence="16" id="KW-0675">Receptor</keyword>
<evidence type="ECO:0000256" key="3">
    <source>
        <dbReference type="ARBA" id="ARBA00022475"/>
    </source>
</evidence>
<evidence type="ECO:0000256" key="2">
    <source>
        <dbReference type="ARBA" id="ARBA00012513"/>
    </source>
</evidence>
<keyword evidence="17" id="KW-0325">Glycoprotein</keyword>
<evidence type="ECO:0000256" key="20">
    <source>
        <dbReference type="SAM" id="SignalP"/>
    </source>
</evidence>
<name>A0A8X8DLI1_POPTO</name>
<dbReference type="SMART" id="SM00108">
    <property type="entry name" value="B_lectin"/>
    <property type="match status" value="1"/>
</dbReference>
<evidence type="ECO:0000313" key="23">
    <source>
        <dbReference type="Proteomes" id="UP000886885"/>
    </source>
</evidence>
<dbReference type="GO" id="GO:0005524">
    <property type="term" value="F:ATP binding"/>
    <property type="evidence" value="ECO:0007669"/>
    <property type="project" value="UniProtKB-KW"/>
</dbReference>
<evidence type="ECO:0000256" key="1">
    <source>
        <dbReference type="ARBA" id="ARBA00004251"/>
    </source>
</evidence>
<evidence type="ECO:0000256" key="12">
    <source>
        <dbReference type="ARBA" id="ARBA00022840"/>
    </source>
</evidence>
<keyword evidence="7" id="KW-0812">Transmembrane</keyword>
<comment type="catalytic activity">
    <reaction evidence="19">
        <text>L-seryl-[protein] + ATP = O-phospho-L-seryl-[protein] + ADP + H(+)</text>
        <dbReference type="Rhea" id="RHEA:17989"/>
        <dbReference type="Rhea" id="RHEA-COMP:9863"/>
        <dbReference type="Rhea" id="RHEA-COMP:11604"/>
        <dbReference type="ChEBI" id="CHEBI:15378"/>
        <dbReference type="ChEBI" id="CHEBI:29999"/>
        <dbReference type="ChEBI" id="CHEBI:30616"/>
        <dbReference type="ChEBI" id="CHEBI:83421"/>
        <dbReference type="ChEBI" id="CHEBI:456216"/>
        <dbReference type="EC" id="2.7.11.1"/>
    </reaction>
</comment>
<keyword evidence="11" id="KW-0418">Kinase</keyword>
<evidence type="ECO:0000256" key="16">
    <source>
        <dbReference type="ARBA" id="ARBA00023170"/>
    </source>
</evidence>
<dbReference type="CDD" id="cd00028">
    <property type="entry name" value="B_lectin"/>
    <property type="match status" value="1"/>
</dbReference>
<dbReference type="InterPro" id="IPR001480">
    <property type="entry name" value="Bulb-type_lectin_dom"/>
</dbReference>
<evidence type="ECO:0000256" key="6">
    <source>
        <dbReference type="ARBA" id="ARBA00022679"/>
    </source>
</evidence>
<feature type="chain" id="PRO_5036444011" description="non-specific serine/threonine protein kinase" evidence="20">
    <location>
        <begin position="25"/>
        <end position="813"/>
    </location>
</feature>
<organism evidence="22 23">
    <name type="scientific">Populus tomentosa</name>
    <name type="common">Chinese white poplar</name>
    <dbReference type="NCBI Taxonomy" id="118781"/>
    <lineage>
        <taxon>Eukaryota</taxon>
        <taxon>Viridiplantae</taxon>
        <taxon>Streptophyta</taxon>
        <taxon>Embryophyta</taxon>
        <taxon>Tracheophyta</taxon>
        <taxon>Spermatophyta</taxon>
        <taxon>Magnoliopsida</taxon>
        <taxon>eudicotyledons</taxon>
        <taxon>Gunneridae</taxon>
        <taxon>Pentapetalae</taxon>
        <taxon>rosids</taxon>
        <taxon>fabids</taxon>
        <taxon>Malpighiales</taxon>
        <taxon>Salicaceae</taxon>
        <taxon>Saliceae</taxon>
        <taxon>Populus</taxon>
    </lineage>
</organism>
<comment type="subcellular location">
    <subcellularLocation>
        <location evidence="1">Cell membrane</location>
        <topology evidence="1">Single-pass type I membrane protein</topology>
    </subcellularLocation>
</comment>
<dbReference type="GO" id="GO:0005886">
    <property type="term" value="C:plasma membrane"/>
    <property type="evidence" value="ECO:0007669"/>
    <property type="project" value="UniProtKB-SubCell"/>
</dbReference>
<dbReference type="Pfam" id="PF03372">
    <property type="entry name" value="Exo_endo_phos"/>
    <property type="match status" value="1"/>
</dbReference>
<keyword evidence="12" id="KW-0067">ATP-binding</keyword>
<keyword evidence="6" id="KW-0808">Transferase</keyword>
<evidence type="ECO:0000256" key="13">
    <source>
        <dbReference type="ARBA" id="ARBA00022989"/>
    </source>
</evidence>
<keyword evidence="10" id="KW-0547">Nucleotide-binding</keyword>
<keyword evidence="8 20" id="KW-0732">Signal</keyword>
<dbReference type="PANTHER" id="PTHR32444:SF226">
    <property type="entry name" value="BULB-TYPE LECTIN DOMAIN-CONTAINING PROTEIN"/>
    <property type="match status" value="1"/>
</dbReference>
<dbReference type="EC" id="2.7.11.1" evidence="2"/>
<gene>
    <name evidence="22" type="ORF">POTOM_003309</name>
</gene>
<evidence type="ECO:0000259" key="21">
    <source>
        <dbReference type="PROSITE" id="PS50927"/>
    </source>
</evidence>
<dbReference type="FunFam" id="2.90.10.10:FF:000009">
    <property type="entry name" value="Receptor-like serine/threonine-protein kinase SD1-8"/>
    <property type="match status" value="1"/>
</dbReference>
<keyword evidence="9" id="KW-0430">Lectin</keyword>
<evidence type="ECO:0000256" key="10">
    <source>
        <dbReference type="ARBA" id="ARBA00022741"/>
    </source>
</evidence>
<dbReference type="GO" id="GO:0030246">
    <property type="term" value="F:carbohydrate binding"/>
    <property type="evidence" value="ECO:0007669"/>
    <property type="project" value="UniProtKB-KW"/>
</dbReference>
<evidence type="ECO:0000256" key="4">
    <source>
        <dbReference type="ARBA" id="ARBA00022527"/>
    </source>
</evidence>
<evidence type="ECO:0000256" key="7">
    <source>
        <dbReference type="ARBA" id="ARBA00022692"/>
    </source>
</evidence>
<evidence type="ECO:0000256" key="5">
    <source>
        <dbReference type="ARBA" id="ARBA00022553"/>
    </source>
</evidence>
<keyword evidence="15" id="KW-1015">Disulfide bond</keyword>
<dbReference type="GO" id="GO:0004674">
    <property type="term" value="F:protein serine/threonine kinase activity"/>
    <property type="evidence" value="ECO:0007669"/>
    <property type="project" value="UniProtKB-KW"/>
</dbReference>
<keyword evidence="3" id="KW-1003">Cell membrane</keyword>
<evidence type="ECO:0000256" key="15">
    <source>
        <dbReference type="ARBA" id="ARBA00023157"/>
    </source>
</evidence>
<dbReference type="PANTHER" id="PTHR32444">
    <property type="entry name" value="BULB-TYPE LECTIN DOMAIN-CONTAINING PROTEIN"/>
    <property type="match status" value="1"/>
</dbReference>
<keyword evidence="5" id="KW-0597">Phosphoprotein</keyword>
<comment type="caution">
    <text evidence="22">The sequence shown here is derived from an EMBL/GenBank/DDBJ whole genome shotgun (WGS) entry which is preliminary data.</text>
</comment>
<dbReference type="AlphaFoldDB" id="A0A8X8DLI1"/>
<evidence type="ECO:0000313" key="22">
    <source>
        <dbReference type="EMBL" id="KAG6794076.1"/>
    </source>
</evidence>
<dbReference type="OrthoDB" id="851173at2759"/>
<sequence>MLPSMARRIYRFFWFCFCVSHVLSADTLYQGGDSLKSSSTLVSKNRLFTLGFTRLGSASYLGIWYNNDRSHPFWLANRDKPIADNSGVLAIDGSGNMKLTYSGGDPVEFYSSQSSASNITASLEDSGNFVLKDENSSSQTVLWQSFDFPTDTFLPGMKLGIHRTGRPLRSNTSSLMSWLSDLVPTPAGAFTFEWDTKGKELVIKRRDVTYWTSGPLRSNTSFENFFLDAVVLDFSFFNDSNADEDYFMFAVSANQFTPQGQRNFSMWQLRYDGIIVDKTTGRAFGGTLCKGSGCEWWSCRSNSNNFELRSGSFVNTVPRKDDDNPSLSISDCMDICWNECVGVTTRGNNANNTGCTFYYGSFTQDLSGNAIQHYIIRHADDIEESTDDSDVHMGNRRHFQNVGDSHKHLCITGSMQSGDEEATVSSEDREVQGDIRKQLQQEEADWRAVQAGKLRAVGRLIDIHNIEVCFLLETKIKTCIDSLIFRVWNNSNVNWACNEAEGSRGGMIALSDDTKFQVSSVEYGYGWIGLYGQHMQSGFTCAIVGVYAPCSMSEKRDLWKNLCILRHAFPIPWLMVGDFNETLNQIDRSNGYLHIKGSSAFRNFLDSCHLIEYQLVGGYFTWFRNCLMSKLDRAFSDESFLLQFSNVMLHRLPREMSDHCPLLVSDSLLESGYRPFKFLDCWLQFPNFKNIIRGLWFDGCTTFPGRFRFIKKLSFVAAQLRRWNKDDFGDQEYKLQVVISQIDDLERKQEVDALCPSDHLKLESLIKDKWTYILWKKYCGRSLLFSSARSIVEENPAKTGSINDVSMSTMYAR</sequence>
<keyword evidence="4" id="KW-0723">Serine/threonine-protein kinase</keyword>
<dbReference type="PROSITE" id="PS50927">
    <property type="entry name" value="BULB_LECTIN"/>
    <property type="match status" value="1"/>
</dbReference>
<feature type="domain" description="Bulb-type lectin" evidence="21">
    <location>
        <begin position="26"/>
        <end position="144"/>
    </location>
</feature>
<comment type="catalytic activity">
    <reaction evidence="18">
        <text>L-threonyl-[protein] + ATP = O-phospho-L-threonyl-[protein] + ADP + H(+)</text>
        <dbReference type="Rhea" id="RHEA:46608"/>
        <dbReference type="Rhea" id="RHEA-COMP:11060"/>
        <dbReference type="Rhea" id="RHEA-COMP:11605"/>
        <dbReference type="ChEBI" id="CHEBI:15378"/>
        <dbReference type="ChEBI" id="CHEBI:30013"/>
        <dbReference type="ChEBI" id="CHEBI:30616"/>
        <dbReference type="ChEBI" id="CHEBI:61977"/>
        <dbReference type="ChEBI" id="CHEBI:456216"/>
        <dbReference type="EC" id="2.7.11.1"/>
    </reaction>
</comment>
<dbReference type="Pfam" id="PF01453">
    <property type="entry name" value="B_lectin"/>
    <property type="match status" value="1"/>
</dbReference>
<evidence type="ECO:0000256" key="18">
    <source>
        <dbReference type="ARBA" id="ARBA00047899"/>
    </source>
</evidence>
<evidence type="ECO:0000256" key="17">
    <source>
        <dbReference type="ARBA" id="ARBA00023180"/>
    </source>
</evidence>
<evidence type="ECO:0000256" key="14">
    <source>
        <dbReference type="ARBA" id="ARBA00023136"/>
    </source>
</evidence>
<keyword evidence="13" id="KW-1133">Transmembrane helix</keyword>
<dbReference type="EMBL" id="JAAWWB010000001">
    <property type="protein sequence ID" value="KAG6794076.1"/>
    <property type="molecule type" value="Genomic_DNA"/>
</dbReference>
<evidence type="ECO:0000256" key="9">
    <source>
        <dbReference type="ARBA" id="ARBA00022734"/>
    </source>
</evidence>
<evidence type="ECO:0000256" key="8">
    <source>
        <dbReference type="ARBA" id="ARBA00022729"/>
    </source>
</evidence>
<evidence type="ECO:0000256" key="19">
    <source>
        <dbReference type="ARBA" id="ARBA00048679"/>
    </source>
</evidence>
<protein>
    <recommendedName>
        <fullName evidence="2">non-specific serine/threonine protein kinase</fullName>
        <ecNumber evidence="2">2.7.11.1</ecNumber>
    </recommendedName>
</protein>
<proteinExistence type="predicted"/>
<accession>A0A8X8DLI1</accession>
<keyword evidence="23" id="KW-1185">Reference proteome</keyword>
<evidence type="ECO:0000256" key="11">
    <source>
        <dbReference type="ARBA" id="ARBA00022777"/>
    </source>
</evidence>
<keyword evidence="14" id="KW-0472">Membrane</keyword>
<dbReference type="Proteomes" id="UP000886885">
    <property type="component" value="Chromosome 1A"/>
</dbReference>
<dbReference type="InterPro" id="IPR005135">
    <property type="entry name" value="Endo/exonuclease/phosphatase"/>
</dbReference>